<keyword evidence="4" id="KW-0413">Isomerase</keyword>
<dbReference type="GO" id="GO:0006047">
    <property type="term" value="P:UDP-N-acetylglucosamine metabolic process"/>
    <property type="evidence" value="ECO:0007669"/>
    <property type="project" value="TreeGrafter"/>
</dbReference>
<feature type="region of interest" description="Disordered" evidence="2">
    <location>
        <begin position="331"/>
        <end position="352"/>
    </location>
</feature>
<dbReference type="AlphaFoldDB" id="A0A0R2K6V9"/>
<reference evidence="4 6" key="1">
    <citation type="journal article" date="2015" name="Genome Announc.">
        <title>Expanding the biotechnology potential of lactobacilli through comparative genomics of 213 strains and associated genera.</title>
        <authorList>
            <person name="Sun Z."/>
            <person name="Harris H.M."/>
            <person name="McCann A."/>
            <person name="Guo C."/>
            <person name="Argimon S."/>
            <person name="Zhang W."/>
            <person name="Yang X."/>
            <person name="Jeffery I.B."/>
            <person name="Cooney J.C."/>
            <person name="Kagawa T.F."/>
            <person name="Liu W."/>
            <person name="Song Y."/>
            <person name="Salvetti E."/>
            <person name="Wrobel A."/>
            <person name="Rasinkangas P."/>
            <person name="Parkhill J."/>
            <person name="Rea M.C."/>
            <person name="O'Sullivan O."/>
            <person name="Ritari J."/>
            <person name="Douillard F.P."/>
            <person name="Paul Ross R."/>
            <person name="Yang R."/>
            <person name="Briner A.E."/>
            <person name="Felis G.E."/>
            <person name="de Vos W.M."/>
            <person name="Barrangou R."/>
            <person name="Klaenhammer T.R."/>
            <person name="Caufield P.W."/>
            <person name="Cui Y."/>
            <person name="Zhang H."/>
            <person name="O'Toole P.W."/>
        </authorList>
    </citation>
    <scope>NUCLEOTIDE SEQUENCE [LARGE SCALE GENOMIC DNA]</scope>
    <source>
        <strain evidence="4 6">DSM 22301</strain>
    </source>
</reference>
<evidence type="ECO:0000256" key="2">
    <source>
        <dbReference type="SAM" id="MobiDB-lite"/>
    </source>
</evidence>
<keyword evidence="7" id="KW-1185">Reference proteome</keyword>
<dbReference type="Proteomes" id="UP000182818">
    <property type="component" value="Unassembled WGS sequence"/>
</dbReference>
<dbReference type="RefSeq" id="WP_057804906.1">
    <property type="nucleotide sequence ID" value="NZ_BJYP01000001.1"/>
</dbReference>
<dbReference type="InterPro" id="IPR035490">
    <property type="entry name" value="GlmS/FrlB_SIS"/>
</dbReference>
<dbReference type="GO" id="GO:0016853">
    <property type="term" value="F:isomerase activity"/>
    <property type="evidence" value="ECO:0007669"/>
    <property type="project" value="UniProtKB-KW"/>
</dbReference>
<dbReference type="InterPro" id="IPR035466">
    <property type="entry name" value="GlmS/AgaS_SIS"/>
</dbReference>
<evidence type="ECO:0000313" key="4">
    <source>
        <dbReference type="EMBL" id="KRN83590.1"/>
    </source>
</evidence>
<keyword evidence="1" id="KW-0677">Repeat</keyword>
<evidence type="ECO:0000256" key="1">
    <source>
        <dbReference type="ARBA" id="ARBA00022737"/>
    </source>
</evidence>
<dbReference type="PANTHER" id="PTHR10937">
    <property type="entry name" value="GLUCOSAMINE--FRUCTOSE-6-PHOSPHATE AMINOTRANSFERASE, ISOMERIZING"/>
    <property type="match status" value="1"/>
</dbReference>
<evidence type="ECO:0000313" key="7">
    <source>
        <dbReference type="Proteomes" id="UP000182818"/>
    </source>
</evidence>
<dbReference type="PATRIC" id="fig|319653.3.peg.59"/>
<dbReference type="PANTHER" id="PTHR10937:SF17">
    <property type="entry name" value="GLUCOSAMINE-FRUCTOSE-6-PHOSPHATE AMINOTRANSFERASE"/>
    <property type="match status" value="1"/>
</dbReference>
<dbReference type="GO" id="GO:0097367">
    <property type="term" value="F:carbohydrate derivative binding"/>
    <property type="evidence" value="ECO:0007669"/>
    <property type="project" value="InterPro"/>
</dbReference>
<dbReference type="InterPro" id="IPR046348">
    <property type="entry name" value="SIS_dom_sf"/>
</dbReference>
<dbReference type="STRING" id="319653.SAMN04487973_101108"/>
<dbReference type="Pfam" id="PF01380">
    <property type="entry name" value="SIS"/>
    <property type="match status" value="1"/>
</dbReference>
<dbReference type="EMBL" id="FOGK01000001">
    <property type="protein sequence ID" value="SER03430.1"/>
    <property type="molecule type" value="Genomic_DNA"/>
</dbReference>
<dbReference type="CDD" id="cd05009">
    <property type="entry name" value="SIS_GlmS_GlmD_2"/>
    <property type="match status" value="1"/>
</dbReference>
<protein>
    <submittedName>
        <fullName evidence="4">Phosphosugar isomerase</fullName>
    </submittedName>
    <submittedName>
        <fullName evidence="5">SIS domain-containing protein</fullName>
    </submittedName>
</protein>
<dbReference type="SUPFAM" id="SSF53697">
    <property type="entry name" value="SIS domain"/>
    <property type="match status" value="1"/>
</dbReference>
<dbReference type="GO" id="GO:0004360">
    <property type="term" value="F:glutamine-fructose-6-phosphate transaminase (isomerizing) activity"/>
    <property type="evidence" value="ECO:0007669"/>
    <property type="project" value="TreeGrafter"/>
</dbReference>
<dbReference type="Proteomes" id="UP000051749">
    <property type="component" value="Unassembled WGS sequence"/>
</dbReference>
<evidence type="ECO:0000259" key="3">
    <source>
        <dbReference type="PROSITE" id="PS51464"/>
    </source>
</evidence>
<comment type="caution">
    <text evidence="4">The sequence shown here is derived from an EMBL/GenBank/DDBJ whole genome shotgun (WGS) entry which is preliminary data.</text>
</comment>
<dbReference type="InterPro" id="IPR001347">
    <property type="entry name" value="SIS_dom"/>
</dbReference>
<accession>A0A0R2K6V9</accession>
<dbReference type="EMBL" id="JQBY01000001">
    <property type="protein sequence ID" value="KRN83590.1"/>
    <property type="molecule type" value="Genomic_DNA"/>
</dbReference>
<evidence type="ECO:0000313" key="6">
    <source>
        <dbReference type="Proteomes" id="UP000051749"/>
    </source>
</evidence>
<dbReference type="OrthoDB" id="5150296at2"/>
<evidence type="ECO:0000313" key="5">
    <source>
        <dbReference type="EMBL" id="SER03430.1"/>
    </source>
</evidence>
<dbReference type="CDD" id="cd05008">
    <property type="entry name" value="SIS_GlmS_GlmD_1"/>
    <property type="match status" value="1"/>
</dbReference>
<dbReference type="GO" id="GO:0006487">
    <property type="term" value="P:protein N-linked glycosylation"/>
    <property type="evidence" value="ECO:0007669"/>
    <property type="project" value="TreeGrafter"/>
</dbReference>
<name>A0A0R2K6V9_9LACO</name>
<dbReference type="GeneID" id="76042544"/>
<organism evidence="4 6">
    <name type="scientific">Pediococcus ethanolidurans</name>
    <dbReference type="NCBI Taxonomy" id="319653"/>
    <lineage>
        <taxon>Bacteria</taxon>
        <taxon>Bacillati</taxon>
        <taxon>Bacillota</taxon>
        <taxon>Bacilli</taxon>
        <taxon>Lactobacillales</taxon>
        <taxon>Lactobacillaceae</taxon>
        <taxon>Pediococcus</taxon>
    </lineage>
</organism>
<feature type="domain" description="SIS" evidence="3">
    <location>
        <begin position="26"/>
        <end position="167"/>
    </location>
</feature>
<dbReference type="GO" id="GO:0006002">
    <property type="term" value="P:fructose 6-phosphate metabolic process"/>
    <property type="evidence" value="ECO:0007669"/>
    <property type="project" value="TreeGrafter"/>
</dbReference>
<dbReference type="PROSITE" id="PS51464">
    <property type="entry name" value="SIS"/>
    <property type="match status" value="1"/>
</dbReference>
<dbReference type="Gene3D" id="3.40.50.10490">
    <property type="entry name" value="Glucose-6-phosphate isomerase like protein, domain 1"/>
    <property type="match status" value="2"/>
</dbReference>
<gene>
    <name evidence="4" type="ORF">IV87_GL000059</name>
    <name evidence="5" type="ORF">SAMN04487973_101108</name>
</gene>
<reference evidence="5 7" key="2">
    <citation type="submission" date="2016-10" db="EMBL/GenBank/DDBJ databases">
        <authorList>
            <person name="Varghese N."/>
            <person name="Submissions S."/>
        </authorList>
    </citation>
    <scope>NUCLEOTIDE SEQUENCE [LARGE SCALE GENOMIC DNA]</scope>
    <source>
        <strain evidence="5 7">CGMCC 1.3889</strain>
    </source>
</reference>
<proteinExistence type="predicted"/>
<sequence length="352" mass="39643">MNLIQKYIKETPNQLNKIIKENSSLFSNVINRNIDRIIITGSGTSYHSGVQMQQIMRIKSGVEVDAYYPFFITPEFLRGNNQRTLFIGISQGGSSFTTYDAMKIAKEKGCIIATMAGEKNAYIDELADEVLTVDIGEEKAGAKTKGFYATKLNLLLLAEQIGLHNGTLNNEIFNQDLQEIKQTLSVFPQAYERAKEWVEKNKSNLAKLDNVRVVGPSSSYGDVLESALKILETCRVPVTGYEFNEFIHGVYNAIDEKSTVFFMDDGTEPRLTKMLEILGQWSDKLYIVNFSGTGDSHSIGYDVKVPKDMQTFIFPLLFQIMASTLPELRGVDPSKPKDPKFHMELGSKRYNH</sequence>